<dbReference type="InterPro" id="IPR003206">
    <property type="entry name" value="Diol/glycerol_deHydtase_lsu"/>
</dbReference>
<protein>
    <submittedName>
        <fullName evidence="2">Glycerol dehydratase large subunit gldc</fullName>
    </submittedName>
</protein>
<dbReference type="GO" id="GO:0031419">
    <property type="term" value="F:cobalamin binding"/>
    <property type="evidence" value="ECO:0007669"/>
    <property type="project" value="InterPro"/>
</dbReference>
<gene>
    <name evidence="2" type="ORF">FC85_GL001967</name>
</gene>
<dbReference type="Pfam" id="PF02286">
    <property type="entry name" value="Dehydratase_LU"/>
    <property type="match status" value="1"/>
</dbReference>
<accession>A0A0R1SAM6</accession>
<comment type="caution">
    <text evidence="2">The sequence shown here is derived from an EMBL/GenBank/DDBJ whole genome shotgun (WGS) entry which is preliminary data.</text>
</comment>
<proteinExistence type="predicted"/>
<organism evidence="2 3">
    <name type="scientific">Lentilactobacillus diolivorans DSM 14421</name>
    <dbReference type="NCBI Taxonomy" id="1423739"/>
    <lineage>
        <taxon>Bacteria</taxon>
        <taxon>Bacillati</taxon>
        <taxon>Bacillota</taxon>
        <taxon>Bacilli</taxon>
        <taxon>Lactobacillales</taxon>
        <taxon>Lactobacillaceae</taxon>
        <taxon>Lentilactobacillus</taxon>
    </lineage>
</organism>
<dbReference type="EMBL" id="AZEY01000108">
    <property type="protein sequence ID" value="KRL62459.1"/>
    <property type="molecule type" value="Genomic_DNA"/>
</dbReference>
<dbReference type="SMR" id="A0A0R1SAM6"/>
<dbReference type="InterPro" id="IPR016176">
    <property type="entry name" value="Cbl-dep_enz_cat"/>
</dbReference>
<evidence type="ECO:0000259" key="1">
    <source>
        <dbReference type="Pfam" id="PF02286"/>
    </source>
</evidence>
<dbReference type="PIRSF" id="PIRSF018507">
    <property type="entry name" value="Prpndl_dhdrts_lg"/>
    <property type="match status" value="1"/>
</dbReference>
<dbReference type="NCBIfam" id="NF011979">
    <property type="entry name" value="PRK15444.1"/>
    <property type="match status" value="1"/>
</dbReference>
<dbReference type="PATRIC" id="fig|1423739.3.peg.2051"/>
<dbReference type="GO" id="GO:0016836">
    <property type="term" value="F:hydro-lyase activity"/>
    <property type="evidence" value="ECO:0007669"/>
    <property type="project" value="InterPro"/>
</dbReference>
<name>A0A0R1SAM6_9LACO</name>
<dbReference type="RefSeq" id="WP_057866250.1">
    <property type="nucleotide sequence ID" value="NZ_AZEY01000108.1"/>
</dbReference>
<sequence>MKRQKRFEKLEKRPVHLDGFVKEWDDEGLVAMEGKNDPKPSVKVENGVVTELDGKKKADFDLIDKYIAEYGFNIDKAEEVMAMDSTKIAKMLVDPNVPRSEIVKLTTAMTPAKAEEVISKLNFGEMIMAVQKMRPRRTPATQCHITNTRDNPVEIAADAAEASLRGFPEQETTTAIARYAPLNAISIMVGSQTGRPGVITQCSVEESEELSLGMRGFTAYAETISVYGTDRVFTDGDDTPWSKGFLASCYASRGLKMRFTSGAGSEVMMGYTEGKSMLYLEARCIFITKGSGVQGLQNGGVSCIGIPGAVPSGLREVLGENLLCMMIDVECASGCDQAFSHSDIRRTERMIGQFIAGTDYISSGYAAEENRDNTFAGSNMDVLDYDDYCSMERDLSINGGIVPIHEEDAIKIRNKGAKAIQAVFDGLGLPKITDEEVEAATYGSNSDDMPKRDMVQDMKAAQDLMDRGTTISDVIKALYDHDFKDVAEAVLKLAQQKVCGDYLQTSAIFDGDWNCISAVNDTNDYMGPGTGYRLWEDKPQWDKIKDIPWAMDPQHMDF</sequence>
<dbReference type="Gene3D" id="3.20.20.350">
    <property type="entry name" value="Diol/glycerol dehydratase, large subunit"/>
    <property type="match status" value="1"/>
</dbReference>
<reference evidence="2 3" key="1">
    <citation type="journal article" date="2015" name="Genome Announc.">
        <title>Expanding the biotechnology potential of lactobacilli through comparative genomics of 213 strains and associated genera.</title>
        <authorList>
            <person name="Sun Z."/>
            <person name="Harris H.M."/>
            <person name="McCann A."/>
            <person name="Guo C."/>
            <person name="Argimon S."/>
            <person name="Zhang W."/>
            <person name="Yang X."/>
            <person name="Jeffery I.B."/>
            <person name="Cooney J.C."/>
            <person name="Kagawa T.F."/>
            <person name="Liu W."/>
            <person name="Song Y."/>
            <person name="Salvetti E."/>
            <person name="Wrobel A."/>
            <person name="Rasinkangas P."/>
            <person name="Parkhill J."/>
            <person name="Rea M.C."/>
            <person name="O'Sullivan O."/>
            <person name="Ritari J."/>
            <person name="Douillard F.P."/>
            <person name="Paul Ross R."/>
            <person name="Yang R."/>
            <person name="Briner A.E."/>
            <person name="Felis G.E."/>
            <person name="de Vos W.M."/>
            <person name="Barrangou R."/>
            <person name="Klaenhammer T.R."/>
            <person name="Caufield P.W."/>
            <person name="Cui Y."/>
            <person name="Zhang H."/>
            <person name="O'Toole P.W."/>
        </authorList>
    </citation>
    <scope>NUCLEOTIDE SEQUENCE [LARGE SCALE GENOMIC DNA]</scope>
    <source>
        <strain evidence="2 3">DSM 14421</strain>
    </source>
</reference>
<evidence type="ECO:0000313" key="2">
    <source>
        <dbReference type="EMBL" id="KRL62459.1"/>
    </source>
</evidence>
<dbReference type="STRING" id="1423739.FC85_GL001967"/>
<dbReference type="AlphaFoldDB" id="A0A0R1SAM6"/>
<feature type="domain" description="Diol/glycerol dehydratase large subunit" evidence="1">
    <location>
        <begin position="2"/>
        <end position="554"/>
    </location>
</feature>
<evidence type="ECO:0000313" key="3">
    <source>
        <dbReference type="Proteomes" id="UP000052013"/>
    </source>
</evidence>
<dbReference type="InterPro" id="IPR036999">
    <property type="entry name" value="Diol/glycerol_deHase_lsu_sf"/>
</dbReference>
<dbReference type="SUPFAM" id="SSF51703">
    <property type="entry name" value="Cobalamin (vitamin B12)-dependent enzymes"/>
    <property type="match status" value="1"/>
</dbReference>
<dbReference type="Proteomes" id="UP000052013">
    <property type="component" value="Unassembled WGS sequence"/>
</dbReference>